<dbReference type="Pfam" id="PF01183">
    <property type="entry name" value="Glyco_hydro_25"/>
    <property type="match status" value="1"/>
</dbReference>
<dbReference type="GO" id="GO:0003796">
    <property type="term" value="F:lysozyme activity"/>
    <property type="evidence" value="ECO:0007669"/>
    <property type="project" value="UniProtKB-EC"/>
</dbReference>
<feature type="domain" description="GW" evidence="8">
    <location>
        <begin position="733"/>
        <end position="822"/>
    </location>
</feature>
<dbReference type="RefSeq" id="WP_158080196.1">
    <property type="nucleotide sequence ID" value="NZ_MVAB01000001.1"/>
</dbReference>
<dbReference type="InterPro" id="IPR002053">
    <property type="entry name" value="Glyco_hydro_25"/>
</dbReference>
<feature type="domain" description="GW" evidence="8">
    <location>
        <begin position="426"/>
        <end position="505"/>
    </location>
</feature>
<dbReference type="InterPro" id="IPR018077">
    <property type="entry name" value="Glyco_hydro_fam25_subgr"/>
</dbReference>
<dbReference type="Gene3D" id="3.20.20.80">
    <property type="entry name" value="Glycosidases"/>
    <property type="match status" value="1"/>
</dbReference>
<evidence type="ECO:0000256" key="6">
    <source>
        <dbReference type="SAM" id="MobiDB-lite"/>
    </source>
</evidence>
<evidence type="ECO:0000256" key="3">
    <source>
        <dbReference type="ARBA" id="ARBA00022801"/>
    </source>
</evidence>
<dbReference type="SUPFAM" id="SSF82057">
    <property type="entry name" value="Prokaryotic SH3-related domain"/>
    <property type="match status" value="6"/>
</dbReference>
<dbReference type="GO" id="GO:0016052">
    <property type="term" value="P:carbohydrate catabolic process"/>
    <property type="evidence" value="ECO:0007669"/>
    <property type="project" value="TreeGrafter"/>
</dbReference>
<evidence type="ECO:0000256" key="4">
    <source>
        <dbReference type="ARBA" id="ARBA00023295"/>
    </source>
</evidence>
<dbReference type="EMBL" id="MVAB01000001">
    <property type="protein sequence ID" value="OPF88347.1"/>
    <property type="molecule type" value="Genomic_DNA"/>
</dbReference>
<feature type="region of interest" description="Disordered" evidence="6">
    <location>
        <begin position="25"/>
        <end position="67"/>
    </location>
</feature>
<dbReference type="PANTHER" id="PTHR34135:SF2">
    <property type="entry name" value="LYSOZYME"/>
    <property type="match status" value="1"/>
</dbReference>
<reference evidence="9 10" key="1">
    <citation type="submission" date="2017-02" db="EMBL/GenBank/DDBJ databases">
        <title>Vagococcus cremeus sp. nov., isolated from the small intestine of a marten, Martes flavigula.</title>
        <authorList>
            <person name="Tak E.J."/>
            <person name="Bae J.-W."/>
        </authorList>
    </citation>
    <scope>NUCLEOTIDE SEQUENCE [LARGE SCALE GENOMIC DNA]</scope>
    <source>
        <strain evidence="9 10">D7T301</strain>
    </source>
</reference>
<comment type="caution">
    <text evidence="9">The sequence shown here is derived from an EMBL/GenBank/DDBJ whole genome shotgun (WGS) entry which is preliminary data.</text>
</comment>
<dbReference type="AlphaFoldDB" id="A0A1V4DID4"/>
<dbReference type="GO" id="GO:0009253">
    <property type="term" value="P:peptidoglycan catabolic process"/>
    <property type="evidence" value="ECO:0007669"/>
    <property type="project" value="InterPro"/>
</dbReference>
<evidence type="ECO:0000256" key="1">
    <source>
        <dbReference type="ARBA" id="ARBA00010646"/>
    </source>
</evidence>
<feature type="compositionally biased region" description="Low complexity" evidence="6">
    <location>
        <begin position="46"/>
        <end position="59"/>
    </location>
</feature>
<sequence>MKKRINTGLCLLLFSTPILTLASETTNSSQQEGVGENKTIESTTMSDGITDNTGSTDTSDSLDKAKQSETKNKKEIIYLNGEAIEIDAEPDNLKNAEEMVITEENQSAMGDSFKSLTRSFDDKAFLSSNKDLPRMDFVDVSSHQGEITVSDYQNMKKQGVTGVVVKLTESTSYTNPYAKSQINNAKAAGLKVSAYHYSWFTNKQRAEAEATYFANAARSLGLGTDTILVNDAEESSMNNGRMTENSLYFASTLSNKFGYKNIHHYSMASWFTPGVIDMTKLGGEQFSWKAHFVNNPSKNNLLYQSSSAWQWSSQMKFVGDRVSNRLFDVNIDYKGSFSNPSYVEDFPETQISKRKFINKDYGIIYERPYTSGVSKIDTTAGMKNQLVYLTAESKTDYGLWYKFAYSKGGVSYTGWIKSTDLDDVINHQNVNKSLYIKNNNAHVYDTPYTETTKKIDTTQGISGTIFKATKTATTGYGNWYYGTYAKNGVQKSGWIKYNDLGDYTNYENTKGLFYVNKDYGDVFNEPYEGSSTKKVSSLENMKNVVFSYTAKATTAYGTWYQGEFIKNGQVVKGWVKDKDLSTTYTSNIENDTREVITNKGYIYDTPYNKGYTKRIGTTTDYLNKTIHVTRSVKTPYGLWYETTFNIDNKVVTGWIKSTDTLKKEVVSGTLYVNKDYGDVYDSAYVRGKSKKVDNLNNMKNVPFSYKSKVINEYGTWYEGEFIKNEKTVKGWIKETDLNKDYTYNSENDTRYVINDKGYIYDSPYNMGYTKKIGTATGYKDKSIKVTKSVKTPYGLWYESQFTINNKVVTGWIKSTDIDKYDHFEVAKGLFYVNKDYGSVYDSPYEKNKTKQIANLNDMKNVVFSYTAKATTSYGTWYRGEFIKDGKLVSGWVKNTDLSSSYTDEKINVMKHITNLSGYIYDSPYNENYTKRIGTASDILEQKFLSTKRVKTPYGLWYEAKYTQNGKQTTGWIKSVDLD</sequence>
<evidence type="ECO:0000256" key="5">
    <source>
        <dbReference type="RuleBase" id="RU361176"/>
    </source>
</evidence>
<dbReference type="EC" id="3.2.1.17" evidence="5"/>
<dbReference type="SMART" id="SM00641">
    <property type="entry name" value="Glyco_25"/>
    <property type="match status" value="1"/>
</dbReference>
<keyword evidence="2 7" id="KW-0732">Signal</keyword>
<dbReference type="PROSITE" id="PS51780">
    <property type="entry name" value="GW"/>
    <property type="match status" value="4"/>
</dbReference>
<proteinExistence type="inferred from homology"/>
<dbReference type="PROSITE" id="PS00953">
    <property type="entry name" value="GLYCOSYL_HYDROL_F25_1"/>
    <property type="match status" value="1"/>
</dbReference>
<dbReference type="InterPro" id="IPR008270">
    <property type="entry name" value="Glyco_hydro_25_AS"/>
</dbReference>
<evidence type="ECO:0000313" key="10">
    <source>
        <dbReference type="Proteomes" id="UP000189970"/>
    </source>
</evidence>
<keyword evidence="10" id="KW-1185">Reference proteome</keyword>
<dbReference type="InterPro" id="IPR038200">
    <property type="entry name" value="GW_dom_sf"/>
</dbReference>
<dbReference type="Proteomes" id="UP000189970">
    <property type="component" value="Unassembled WGS sequence"/>
</dbReference>
<evidence type="ECO:0000313" key="9">
    <source>
        <dbReference type="EMBL" id="OPF88347.1"/>
    </source>
</evidence>
<feature type="chain" id="PRO_5012392447" description="Lysozyme" evidence="7">
    <location>
        <begin position="23"/>
        <end position="978"/>
    </location>
</feature>
<dbReference type="PANTHER" id="PTHR34135">
    <property type="entry name" value="LYSOZYME"/>
    <property type="match status" value="1"/>
</dbReference>
<dbReference type="Pfam" id="PF13457">
    <property type="entry name" value="GW"/>
    <property type="match status" value="7"/>
</dbReference>
<name>A0A1V4DID4_9ENTE</name>
<feature type="domain" description="GW" evidence="8">
    <location>
        <begin position="578"/>
        <end position="665"/>
    </location>
</feature>
<gene>
    <name evidence="9" type="ORF">BW731_09270</name>
</gene>
<evidence type="ECO:0000256" key="7">
    <source>
        <dbReference type="SAM" id="SignalP"/>
    </source>
</evidence>
<evidence type="ECO:0000256" key="2">
    <source>
        <dbReference type="ARBA" id="ARBA00022729"/>
    </source>
</evidence>
<dbReference type="Gene3D" id="2.30.30.170">
    <property type="match status" value="8"/>
</dbReference>
<feature type="signal peptide" evidence="7">
    <location>
        <begin position="1"/>
        <end position="22"/>
    </location>
</feature>
<organism evidence="9 10">
    <name type="scientific">Vagococcus martis</name>
    <dbReference type="NCBI Taxonomy" id="1768210"/>
    <lineage>
        <taxon>Bacteria</taxon>
        <taxon>Bacillati</taxon>
        <taxon>Bacillota</taxon>
        <taxon>Bacilli</taxon>
        <taxon>Lactobacillales</taxon>
        <taxon>Enterococcaceae</taxon>
        <taxon>Vagococcus</taxon>
    </lineage>
</organism>
<dbReference type="SUPFAM" id="SSF51445">
    <property type="entry name" value="(Trans)glycosidases"/>
    <property type="match status" value="1"/>
</dbReference>
<dbReference type="InterPro" id="IPR025987">
    <property type="entry name" value="GW_dom"/>
</dbReference>
<keyword evidence="4 5" id="KW-0326">Glycosidase</keyword>
<keyword evidence="3 5" id="KW-0378">Hydrolase</keyword>
<comment type="similarity">
    <text evidence="1 5">Belongs to the glycosyl hydrolase 25 family.</text>
</comment>
<evidence type="ECO:0000259" key="8">
    <source>
        <dbReference type="PROSITE" id="PS51780"/>
    </source>
</evidence>
<dbReference type="PROSITE" id="PS51904">
    <property type="entry name" value="GLYCOSYL_HYDROL_F25_2"/>
    <property type="match status" value="1"/>
</dbReference>
<dbReference type="GO" id="GO:0016998">
    <property type="term" value="P:cell wall macromolecule catabolic process"/>
    <property type="evidence" value="ECO:0007669"/>
    <property type="project" value="InterPro"/>
</dbReference>
<accession>A0A1V4DID4</accession>
<feature type="domain" description="GW" evidence="8">
    <location>
        <begin position="902"/>
        <end position="978"/>
    </location>
</feature>
<protein>
    <recommendedName>
        <fullName evidence="5">Lysozyme</fullName>
        <ecNumber evidence="5">3.2.1.17</ecNumber>
    </recommendedName>
</protein>
<comment type="catalytic activity">
    <reaction evidence="5">
        <text>Hydrolysis of (1-&gt;4)-beta-linkages between N-acetylmuramic acid and N-acetyl-D-glucosamine residues in a peptidoglycan and between N-acetyl-D-glucosamine residues in chitodextrins.</text>
        <dbReference type="EC" id="3.2.1.17"/>
    </reaction>
</comment>
<dbReference type="InterPro" id="IPR017853">
    <property type="entry name" value="GH"/>
</dbReference>